<evidence type="ECO:0000313" key="1">
    <source>
        <dbReference type="EMBL" id="EEF60861.1"/>
    </source>
</evidence>
<gene>
    <name evidence="1" type="ORF">Cflav_PD4030</name>
</gene>
<reference evidence="1 2" key="1">
    <citation type="journal article" date="2011" name="J. Bacteriol.">
        <title>Genome sequence of 'Pedosphaera parvula' Ellin514, an aerobic Verrucomicrobial isolate from pasture soil.</title>
        <authorList>
            <person name="Kant R."/>
            <person name="van Passel M.W."/>
            <person name="Sangwan P."/>
            <person name="Palva A."/>
            <person name="Lucas S."/>
            <person name="Copeland A."/>
            <person name="Lapidus A."/>
            <person name="Glavina Del Rio T."/>
            <person name="Dalin E."/>
            <person name="Tice H."/>
            <person name="Bruce D."/>
            <person name="Goodwin L."/>
            <person name="Pitluck S."/>
            <person name="Chertkov O."/>
            <person name="Larimer F.W."/>
            <person name="Land M.L."/>
            <person name="Hauser L."/>
            <person name="Brettin T.S."/>
            <person name="Detter J.C."/>
            <person name="Han S."/>
            <person name="de Vos W.M."/>
            <person name="Janssen P.H."/>
            <person name="Smidt H."/>
        </authorList>
    </citation>
    <scope>NUCLEOTIDE SEQUENCE [LARGE SCALE GENOMIC DNA]</scope>
    <source>
        <strain evidence="1 2">Ellin514</strain>
    </source>
</reference>
<name>B9XGU0_PEDPL</name>
<keyword evidence="2" id="KW-1185">Reference proteome</keyword>
<dbReference type="EMBL" id="ABOX02000013">
    <property type="protein sequence ID" value="EEF60861.1"/>
    <property type="molecule type" value="Genomic_DNA"/>
</dbReference>
<dbReference type="Proteomes" id="UP000003688">
    <property type="component" value="Unassembled WGS sequence"/>
</dbReference>
<evidence type="ECO:0000313" key="2">
    <source>
        <dbReference type="Proteomes" id="UP000003688"/>
    </source>
</evidence>
<dbReference type="AlphaFoldDB" id="B9XGU0"/>
<organism evidence="1 2">
    <name type="scientific">Pedosphaera parvula (strain Ellin514)</name>
    <dbReference type="NCBI Taxonomy" id="320771"/>
    <lineage>
        <taxon>Bacteria</taxon>
        <taxon>Pseudomonadati</taxon>
        <taxon>Verrucomicrobiota</taxon>
        <taxon>Pedosphaerae</taxon>
        <taxon>Pedosphaerales</taxon>
        <taxon>Pedosphaeraceae</taxon>
        <taxon>Pedosphaera</taxon>
    </lineage>
</organism>
<proteinExistence type="predicted"/>
<comment type="caution">
    <text evidence="1">The sequence shown here is derived from an EMBL/GenBank/DDBJ whole genome shotgun (WGS) entry which is preliminary data.</text>
</comment>
<protein>
    <submittedName>
        <fullName evidence="1">Uncharacterized protein</fullName>
    </submittedName>
</protein>
<accession>B9XGU0</accession>
<sequence length="82" mass="9266">MRESCLALIQLQMQREQPSIVSALRSISAMRRTPGQFACSTRSARGIPVHNLQAEIKALLLCAHQKDLLLLLFQHLPQLFEV</sequence>